<keyword evidence="6" id="KW-1185">Reference proteome</keyword>
<dbReference type="PANTHER" id="PTHR31234:SF2">
    <property type="entry name" value="OS05G0199100 PROTEIN"/>
    <property type="match status" value="1"/>
</dbReference>
<feature type="region of interest" description="Disordered" evidence="3">
    <location>
        <begin position="43"/>
        <end position="82"/>
    </location>
</feature>
<evidence type="ECO:0000313" key="5">
    <source>
        <dbReference type="EMBL" id="RPD66104.1"/>
    </source>
</evidence>
<dbReference type="STRING" id="1328759.A0A5C2SRQ8"/>
<sequence length="301" mass="32668">MSYNDPYAGGQYAQHQYQDAPFNPYEVQQQQVSRGYDQGGYGGGYGYTDQDPSGRTKEGTGSAFEHDDVVPPPMGEKTPGNMRRWRKDYQGNLWTKGSRASCFGRFFCCTIMIFLFFLISIVLSLALWLRPPNIIIGQPTPDLSTFNVNGTSFSIALPVDISVNNPDYFTVILSSLDATVIYPINNTQVGSGHMTNIKFKDHTQTNFTFPVTIEYDAANDPNGAVITDLATKCGVNPSVAASDVSVTVKIKVGLKIMLIPISTTINQSVSFGCNLGSALTELESLLKGLGLNIGSLSALLS</sequence>
<feature type="transmembrane region" description="Helical" evidence="4">
    <location>
        <begin position="106"/>
        <end position="129"/>
    </location>
</feature>
<comment type="subcellular location">
    <subcellularLocation>
        <location evidence="1">Membrane</location>
    </subcellularLocation>
</comment>
<evidence type="ECO:0000256" key="1">
    <source>
        <dbReference type="ARBA" id="ARBA00004370"/>
    </source>
</evidence>
<keyword evidence="4" id="KW-0812">Transmembrane</keyword>
<keyword evidence="4" id="KW-1133">Transmembrane helix</keyword>
<evidence type="ECO:0008006" key="7">
    <source>
        <dbReference type="Google" id="ProtNLM"/>
    </source>
</evidence>
<organism evidence="5 6">
    <name type="scientific">Lentinus tigrinus ALCF2SS1-6</name>
    <dbReference type="NCBI Taxonomy" id="1328759"/>
    <lineage>
        <taxon>Eukaryota</taxon>
        <taxon>Fungi</taxon>
        <taxon>Dikarya</taxon>
        <taxon>Basidiomycota</taxon>
        <taxon>Agaricomycotina</taxon>
        <taxon>Agaricomycetes</taxon>
        <taxon>Polyporales</taxon>
        <taxon>Polyporaceae</taxon>
        <taxon>Lentinus</taxon>
    </lineage>
</organism>
<dbReference type="Gene3D" id="2.60.40.1820">
    <property type="match status" value="1"/>
</dbReference>
<dbReference type="OrthoDB" id="20273at2759"/>
<dbReference type="Proteomes" id="UP000313359">
    <property type="component" value="Unassembled WGS sequence"/>
</dbReference>
<protein>
    <recommendedName>
        <fullName evidence="7">Late embryogenesis abundant protein LEA-2 subgroup domain-containing protein</fullName>
    </recommendedName>
</protein>
<keyword evidence="2 4" id="KW-0472">Membrane</keyword>
<feature type="compositionally biased region" description="Basic and acidic residues" evidence="3">
    <location>
        <begin position="52"/>
        <end position="69"/>
    </location>
</feature>
<dbReference type="GO" id="GO:0098542">
    <property type="term" value="P:defense response to other organism"/>
    <property type="evidence" value="ECO:0007669"/>
    <property type="project" value="InterPro"/>
</dbReference>
<proteinExistence type="predicted"/>
<evidence type="ECO:0000313" key="6">
    <source>
        <dbReference type="Proteomes" id="UP000313359"/>
    </source>
</evidence>
<gene>
    <name evidence="5" type="ORF">L227DRAFT_570025</name>
</gene>
<accession>A0A5C2SRQ8</accession>
<evidence type="ECO:0000256" key="3">
    <source>
        <dbReference type="SAM" id="MobiDB-lite"/>
    </source>
</evidence>
<name>A0A5C2SRQ8_9APHY</name>
<evidence type="ECO:0000256" key="4">
    <source>
        <dbReference type="SAM" id="Phobius"/>
    </source>
</evidence>
<dbReference type="PANTHER" id="PTHR31234">
    <property type="entry name" value="LATE EMBRYOGENESIS ABUNDANT (LEA) HYDROXYPROLINE-RICH GLYCOPROTEIN FAMILY"/>
    <property type="match status" value="1"/>
</dbReference>
<dbReference type="GO" id="GO:0016020">
    <property type="term" value="C:membrane"/>
    <property type="evidence" value="ECO:0007669"/>
    <property type="project" value="UniProtKB-SubCell"/>
</dbReference>
<reference evidence="5" key="1">
    <citation type="journal article" date="2018" name="Genome Biol. Evol.">
        <title>Genomics and development of Lentinus tigrinus, a white-rot wood-decaying mushroom with dimorphic fruiting bodies.</title>
        <authorList>
            <person name="Wu B."/>
            <person name="Xu Z."/>
            <person name="Knudson A."/>
            <person name="Carlson A."/>
            <person name="Chen N."/>
            <person name="Kovaka S."/>
            <person name="LaButti K."/>
            <person name="Lipzen A."/>
            <person name="Pennachio C."/>
            <person name="Riley R."/>
            <person name="Schakwitz W."/>
            <person name="Umezawa K."/>
            <person name="Ohm R.A."/>
            <person name="Grigoriev I.V."/>
            <person name="Nagy L.G."/>
            <person name="Gibbons J."/>
            <person name="Hibbett D."/>
        </authorList>
    </citation>
    <scope>NUCLEOTIDE SEQUENCE [LARGE SCALE GENOMIC DNA]</scope>
    <source>
        <strain evidence="5">ALCF2SS1-6</strain>
    </source>
</reference>
<evidence type="ECO:0000256" key="2">
    <source>
        <dbReference type="ARBA" id="ARBA00023136"/>
    </source>
</evidence>
<dbReference type="SUPFAM" id="SSF117070">
    <property type="entry name" value="LEA14-like"/>
    <property type="match status" value="1"/>
</dbReference>
<dbReference type="AlphaFoldDB" id="A0A5C2SRQ8"/>
<dbReference type="InterPro" id="IPR044839">
    <property type="entry name" value="NDR1-like"/>
</dbReference>
<dbReference type="EMBL" id="ML122251">
    <property type="protein sequence ID" value="RPD66104.1"/>
    <property type="molecule type" value="Genomic_DNA"/>
</dbReference>